<organism evidence="8 9">
    <name type="scientific">Roseiarcus fermentans</name>
    <dbReference type="NCBI Taxonomy" id="1473586"/>
    <lineage>
        <taxon>Bacteria</taxon>
        <taxon>Pseudomonadati</taxon>
        <taxon>Pseudomonadota</taxon>
        <taxon>Alphaproteobacteria</taxon>
        <taxon>Hyphomicrobiales</taxon>
        <taxon>Roseiarcaceae</taxon>
        <taxon>Roseiarcus</taxon>
    </lineage>
</organism>
<evidence type="ECO:0000256" key="6">
    <source>
        <dbReference type="RuleBase" id="RU003512"/>
    </source>
</evidence>
<evidence type="ECO:0000256" key="3">
    <source>
        <dbReference type="ARBA" id="ARBA00022448"/>
    </source>
</evidence>
<dbReference type="OrthoDB" id="9793396at2"/>
<comment type="subcellular location">
    <subcellularLocation>
        <location evidence="1">Cell envelope</location>
    </subcellularLocation>
</comment>
<dbReference type="InterPro" id="IPR050492">
    <property type="entry name" value="Bact_metal-bind_prot9"/>
</dbReference>
<dbReference type="PANTHER" id="PTHR42953">
    <property type="entry name" value="HIGH-AFFINITY ZINC UPTAKE SYSTEM PROTEIN ZNUA-RELATED"/>
    <property type="match status" value="1"/>
</dbReference>
<evidence type="ECO:0000313" key="8">
    <source>
        <dbReference type="EMBL" id="RBP16781.1"/>
    </source>
</evidence>
<evidence type="ECO:0000313" key="9">
    <source>
        <dbReference type="Proteomes" id="UP000253529"/>
    </source>
</evidence>
<proteinExistence type="inferred from homology"/>
<dbReference type="EMBL" id="QNRK01000004">
    <property type="protein sequence ID" value="RBP16781.1"/>
    <property type="molecule type" value="Genomic_DNA"/>
</dbReference>
<protein>
    <submittedName>
        <fullName evidence="8">Zinc/manganese transport system substrate-binding protein</fullName>
    </submittedName>
</protein>
<dbReference type="AlphaFoldDB" id="A0A366FQF7"/>
<keyword evidence="3 6" id="KW-0813">Transport</keyword>
<feature type="signal peptide" evidence="7">
    <location>
        <begin position="1"/>
        <end position="22"/>
    </location>
</feature>
<keyword evidence="9" id="KW-1185">Reference proteome</keyword>
<dbReference type="InterPro" id="IPR006128">
    <property type="entry name" value="Lipoprotein_PsaA-like"/>
</dbReference>
<dbReference type="PANTHER" id="PTHR42953:SF1">
    <property type="entry name" value="METAL-BINDING PROTEIN HI_0362-RELATED"/>
    <property type="match status" value="1"/>
</dbReference>
<evidence type="ECO:0000256" key="2">
    <source>
        <dbReference type="ARBA" id="ARBA00011028"/>
    </source>
</evidence>
<comment type="similarity">
    <text evidence="2 6">Belongs to the bacterial solute-binding protein 9 family.</text>
</comment>
<dbReference type="Proteomes" id="UP000253529">
    <property type="component" value="Unassembled WGS sequence"/>
</dbReference>
<dbReference type="InterPro" id="IPR006127">
    <property type="entry name" value="ZnuA-like"/>
</dbReference>
<evidence type="ECO:0000256" key="4">
    <source>
        <dbReference type="ARBA" id="ARBA00022723"/>
    </source>
</evidence>
<evidence type="ECO:0000256" key="7">
    <source>
        <dbReference type="SAM" id="SignalP"/>
    </source>
</evidence>
<dbReference type="SUPFAM" id="SSF53807">
    <property type="entry name" value="Helical backbone' metal receptor"/>
    <property type="match status" value="1"/>
</dbReference>
<dbReference type="RefSeq" id="WP_113888025.1">
    <property type="nucleotide sequence ID" value="NZ_QNRK01000004.1"/>
</dbReference>
<evidence type="ECO:0000256" key="1">
    <source>
        <dbReference type="ARBA" id="ARBA00004196"/>
    </source>
</evidence>
<dbReference type="Gene3D" id="3.40.50.1980">
    <property type="entry name" value="Nitrogenase molybdenum iron protein domain"/>
    <property type="match status" value="2"/>
</dbReference>
<dbReference type="GO" id="GO:0030001">
    <property type="term" value="P:metal ion transport"/>
    <property type="evidence" value="ECO:0007669"/>
    <property type="project" value="InterPro"/>
</dbReference>
<dbReference type="GO" id="GO:0046872">
    <property type="term" value="F:metal ion binding"/>
    <property type="evidence" value="ECO:0007669"/>
    <property type="project" value="UniProtKB-KW"/>
</dbReference>
<accession>A0A366FQF7</accession>
<gene>
    <name evidence="8" type="ORF">DFR50_10458</name>
</gene>
<evidence type="ECO:0000256" key="5">
    <source>
        <dbReference type="ARBA" id="ARBA00022729"/>
    </source>
</evidence>
<keyword evidence="4" id="KW-0479">Metal-binding</keyword>
<dbReference type="Pfam" id="PF01297">
    <property type="entry name" value="ZnuA"/>
    <property type="match status" value="1"/>
</dbReference>
<reference evidence="8 9" key="1">
    <citation type="submission" date="2018-06" db="EMBL/GenBank/DDBJ databases">
        <title>Genomic Encyclopedia of Type Strains, Phase IV (KMG-IV): sequencing the most valuable type-strain genomes for metagenomic binning, comparative biology and taxonomic classification.</title>
        <authorList>
            <person name="Goeker M."/>
        </authorList>
    </citation>
    <scope>NUCLEOTIDE SEQUENCE [LARGE SCALE GENOMIC DNA]</scope>
    <source>
        <strain evidence="8 9">DSM 24875</strain>
    </source>
</reference>
<comment type="caution">
    <text evidence="8">The sequence shown here is derived from an EMBL/GenBank/DDBJ whole genome shotgun (WGS) entry which is preliminary data.</text>
</comment>
<feature type="chain" id="PRO_5016975267" evidence="7">
    <location>
        <begin position="23"/>
        <end position="289"/>
    </location>
</feature>
<keyword evidence="5 7" id="KW-0732">Signal</keyword>
<dbReference type="PRINTS" id="PR00690">
    <property type="entry name" value="ADHESNFAMILY"/>
</dbReference>
<sequence>MLNTFPLAAALALCAFVAPASADPVKVVAAENFYGDVAKQVGGDAVAVTSILANPDDDPHLFEASPQTARALAEAKVVIVNGVDYDPWMEKLIVAHPSPGRREIVVGALVGRKAGDNPHLWYDPAYVKATAAALATALTAVDPAHKLDYQHGLAKFDLSLKPLDEKIAALKTAYAGQPVTASEPVFGYQAALIGLDVRNQKFALAVMNNAEPTPSEVAAFEDDLKGHKVKAMLYNAQASEPAVQRLVQMAKDNAIPVVGVSETEPPNATYQTWMLGQLDALAHALNPTQ</sequence>
<dbReference type="GO" id="GO:0007155">
    <property type="term" value="P:cell adhesion"/>
    <property type="evidence" value="ECO:0007669"/>
    <property type="project" value="InterPro"/>
</dbReference>
<dbReference type="GO" id="GO:0030313">
    <property type="term" value="C:cell envelope"/>
    <property type="evidence" value="ECO:0007669"/>
    <property type="project" value="UniProtKB-SubCell"/>
</dbReference>
<name>A0A366FQF7_9HYPH</name>